<protein>
    <submittedName>
        <fullName evidence="8">IgGFc-binding protein-like</fullName>
    </submittedName>
</protein>
<evidence type="ECO:0000313" key="8">
    <source>
        <dbReference type="RefSeq" id="XP_033818518.1"/>
    </source>
</evidence>
<dbReference type="OrthoDB" id="3438930at2759"/>
<keyword evidence="5" id="KW-0325">Glycoprotein</keyword>
<dbReference type="InterPro" id="IPR002919">
    <property type="entry name" value="TIL_dom"/>
</dbReference>
<feature type="domain" description="VWFD" evidence="6">
    <location>
        <begin position="86"/>
        <end position="266"/>
    </location>
</feature>
<dbReference type="Pfam" id="PF01826">
    <property type="entry name" value="TIL"/>
    <property type="match status" value="3"/>
</dbReference>
<feature type="domain" description="VWFD" evidence="6">
    <location>
        <begin position="864"/>
        <end position="1044"/>
    </location>
</feature>
<dbReference type="InterPro" id="IPR036084">
    <property type="entry name" value="Ser_inhib-like_sf"/>
</dbReference>
<accession>A0A6P8SQN2</accession>
<dbReference type="GeneID" id="117368884"/>
<dbReference type="Pfam" id="PF00094">
    <property type="entry name" value="VWD"/>
    <property type="match status" value="4"/>
</dbReference>
<evidence type="ECO:0000313" key="7">
    <source>
        <dbReference type="Proteomes" id="UP000515159"/>
    </source>
</evidence>
<dbReference type="Gene3D" id="2.10.25.10">
    <property type="entry name" value="Laminin"/>
    <property type="match status" value="3"/>
</dbReference>
<dbReference type="InterPro" id="IPR050780">
    <property type="entry name" value="Mucin_vWF_Thrombospondin_sf"/>
</dbReference>
<dbReference type="Proteomes" id="UP000515159">
    <property type="component" value="Chromosome 11"/>
</dbReference>
<gene>
    <name evidence="8" type="primary">LOC117368884</name>
</gene>
<evidence type="ECO:0000256" key="5">
    <source>
        <dbReference type="ARBA" id="ARBA00023180"/>
    </source>
</evidence>
<feature type="domain" description="VWFD" evidence="6">
    <location>
        <begin position="1250"/>
        <end position="1424"/>
    </location>
</feature>
<evidence type="ECO:0000256" key="2">
    <source>
        <dbReference type="ARBA" id="ARBA00022525"/>
    </source>
</evidence>
<sequence length="1428" mass="156009">MASPGKRKAFQPNEKIVSNECKEVCSCSPTGVECSDYSCASDEKCVIRDGIMGCINKDPCKSAKCRTKETCKIQDGNPVCVPDYIGTCWGWGDPHYHTFDGFNYDFQGTCTYTIAKYVGTDPTLVPFVIDEKNDNRGNQAVSYVRLVNIYVWDLKISIYKGEFGKIRINDEITSLPVTLRDGNIQVSQGGLTAVVKTSFGLEVSYEWNWHLVIKIPSSYYGTTAGLCGNFNEKPGDDMITLDGKAVTSIVEWASSWKVKDRDPFCFHICKGICPTCDESKQKLYAGEQHCGLISKLDGPFRECHNKISPDDFVDSCVYDVCINGGANQFLCQALNVYATTCRKQGVKIYDWRTPSGCPLPCPENSHYESCGNACPASCSDRSAPSQCTDSCVETCQCNTGFVLSVDKCVSIDSCGCNYNGFYYKPNEEFWSDDNCKVRCKCDPSLGMVVCKNTNCKSSERCMVMNGIRDCYPLSYSTCIAHGDTHYITFDGLTYDFMGTCIYQLVGVTSKDPTLTQFIVNVQNNNRGNKVVPFTKVVTFQIYGVTMIMSQDYPHKLQVNGVLVSLPFYYQNKKIMAYLSGTHVIINTENEISVSFDSFRDVTVKIPSTYTNAVSGLCGNNNKNSNDDMIMTNGIKASTASQFGDRWKVGDVPGCVPECKENCPVYTDSQKETYKTDKFCGLLIKKNGPFSNCFDSIDPTLFFNNCLFDAVRYKGHYSAYCSAISTYVSECQTNGIEIQEWRTDSFCSPSCPSNTHYEFCGNGCPATCYSLSSPEGCDAPCREGCYCNNGFILSGDKCVPIANCGCVYKDRYYTKGDVFYPSGQCNEQCQCQENGVVKCTEASCGANEECKVVNGVLGCQPVGCGKCIVSGDLHYISFDGTAFDFQGTCSYILASVNTKDLRLQKFSVVVENESYGSANVAVTKTVAVSVYDSLFTLKQGVKWKVEVNGEILNVPTTILDGKVWINQEGNNIVLQTDFGMKILYDTVHYVLLSVPSNYKGTLGGLCGNFNDNTKDDYMLLGGQIAKNVDEFGSAWKVQGMSKACTDGCGDKCPTCDNSKLNTYKVGSSCGMITNPGGPFKDCHIKVNPAKYYDSCIYDLCAMEGKGDILCRSLQAYAAACQAVGASIKMWRTPSFCPLTCPANSHYELCTRTCDYTCAGIAALSTCTDKCFEGCECNAGYMFDGESCVSMEKCGCVYEGRYLKIGETTVSLDCSQRYTCSANGLMSELVICEAGDVCMLKGGVRGCFKKEGQCTLAMGAKFTSFDGLSGQVASNRAYEVASLCDLKSASWFRVLVDIQSCGSSQSAAAKAYVFFQNVFIAVSKNTDTSVNGQKVQLPVKVSDSVSVIAVEKGVMIRQSDKVQILFNTNGEVTVNVNQNLAGVLCGACGNFNGNSSDDLTLSNGKTGQSISEVVNSWNALDLTSCDVPSF</sequence>
<dbReference type="Pfam" id="PF12714">
    <property type="entry name" value="TILa"/>
    <property type="match status" value="2"/>
</dbReference>
<dbReference type="PANTHER" id="PTHR11339:SF244">
    <property type="entry name" value="IGGFC-BINDING PROTEIN"/>
    <property type="match status" value="1"/>
</dbReference>
<reference evidence="8" key="1">
    <citation type="submission" date="2025-08" db="UniProtKB">
        <authorList>
            <consortium name="RefSeq"/>
        </authorList>
    </citation>
    <scope>IDENTIFICATION</scope>
</reference>
<dbReference type="KEGG" id="gsh:117368884"/>
<keyword evidence="2" id="KW-0964">Secreted</keyword>
<dbReference type="InterPro" id="IPR025615">
    <property type="entry name" value="TILa_dom"/>
</dbReference>
<evidence type="ECO:0000256" key="3">
    <source>
        <dbReference type="ARBA" id="ARBA00022737"/>
    </source>
</evidence>
<keyword evidence="7" id="KW-1185">Reference proteome</keyword>
<dbReference type="PANTHER" id="PTHR11339">
    <property type="entry name" value="EXTRACELLULAR MATRIX GLYCOPROTEIN RELATED"/>
    <property type="match status" value="1"/>
</dbReference>
<dbReference type="CDD" id="cd19941">
    <property type="entry name" value="TIL"/>
    <property type="match status" value="3"/>
</dbReference>
<dbReference type="InterPro" id="IPR014853">
    <property type="entry name" value="VWF/SSPO/ZAN-like_Cys-rich_dom"/>
</dbReference>
<keyword evidence="4" id="KW-1015">Disulfide bond</keyword>
<dbReference type="Pfam" id="PF08742">
    <property type="entry name" value="C8"/>
    <property type="match status" value="3"/>
</dbReference>
<dbReference type="SMART" id="SM00216">
    <property type="entry name" value="VWD"/>
    <property type="match status" value="4"/>
</dbReference>
<dbReference type="InParanoid" id="A0A6P8SQN2"/>
<dbReference type="RefSeq" id="XP_033818518.1">
    <property type="nucleotide sequence ID" value="XM_033962627.1"/>
</dbReference>
<dbReference type="GO" id="GO:0005576">
    <property type="term" value="C:extracellular region"/>
    <property type="evidence" value="ECO:0007669"/>
    <property type="project" value="UniProtKB-SubCell"/>
</dbReference>
<dbReference type="FunFam" id="2.10.25.10:FF:000153">
    <property type="entry name" value="MUC5B isoform 1"/>
    <property type="match status" value="1"/>
</dbReference>
<proteinExistence type="predicted"/>
<feature type="domain" description="VWFD" evidence="6">
    <location>
        <begin position="476"/>
        <end position="655"/>
    </location>
</feature>
<dbReference type="InterPro" id="IPR001846">
    <property type="entry name" value="VWF_type-D"/>
</dbReference>
<name>A0A6P8SQN2_GEOSA</name>
<dbReference type="FunFam" id="2.10.25.10:FF:000055">
    <property type="entry name" value="alpha-tectorin isoform X1"/>
    <property type="match status" value="2"/>
</dbReference>
<comment type="subcellular location">
    <subcellularLocation>
        <location evidence="1">Secreted</location>
    </subcellularLocation>
</comment>
<organism evidence="7 8">
    <name type="scientific">Geotrypetes seraphini</name>
    <name type="common">Gaboon caecilian</name>
    <name type="synonym">Caecilia seraphini</name>
    <dbReference type="NCBI Taxonomy" id="260995"/>
    <lineage>
        <taxon>Eukaryota</taxon>
        <taxon>Metazoa</taxon>
        <taxon>Chordata</taxon>
        <taxon>Craniata</taxon>
        <taxon>Vertebrata</taxon>
        <taxon>Euteleostomi</taxon>
        <taxon>Amphibia</taxon>
        <taxon>Gymnophiona</taxon>
        <taxon>Geotrypetes</taxon>
    </lineage>
</organism>
<dbReference type="PROSITE" id="PS51233">
    <property type="entry name" value="VWFD"/>
    <property type="match status" value="4"/>
</dbReference>
<keyword evidence="3" id="KW-0677">Repeat</keyword>
<evidence type="ECO:0000256" key="1">
    <source>
        <dbReference type="ARBA" id="ARBA00004613"/>
    </source>
</evidence>
<dbReference type="SMART" id="SM00832">
    <property type="entry name" value="C8"/>
    <property type="match status" value="3"/>
</dbReference>
<evidence type="ECO:0000256" key="4">
    <source>
        <dbReference type="ARBA" id="ARBA00023157"/>
    </source>
</evidence>
<dbReference type="SUPFAM" id="SSF57567">
    <property type="entry name" value="Serine protease inhibitors"/>
    <property type="match status" value="3"/>
</dbReference>
<evidence type="ECO:0000259" key="6">
    <source>
        <dbReference type="PROSITE" id="PS51233"/>
    </source>
</evidence>